<proteinExistence type="predicted"/>
<dbReference type="Proteomes" id="UP000823775">
    <property type="component" value="Unassembled WGS sequence"/>
</dbReference>
<feature type="region of interest" description="Disordered" evidence="1">
    <location>
        <begin position="1"/>
        <end position="24"/>
    </location>
</feature>
<accession>A0ABS8SQ35</accession>
<protein>
    <submittedName>
        <fullName evidence="2">Uncharacterized protein</fullName>
    </submittedName>
</protein>
<evidence type="ECO:0000313" key="3">
    <source>
        <dbReference type="Proteomes" id="UP000823775"/>
    </source>
</evidence>
<gene>
    <name evidence="2" type="ORF">HAX54_044676</name>
</gene>
<reference evidence="2 3" key="1">
    <citation type="journal article" date="2021" name="BMC Genomics">
        <title>Datura genome reveals duplications of psychoactive alkaloid biosynthetic genes and high mutation rate following tissue culture.</title>
        <authorList>
            <person name="Rajewski A."/>
            <person name="Carter-House D."/>
            <person name="Stajich J."/>
            <person name="Litt A."/>
        </authorList>
    </citation>
    <scope>NUCLEOTIDE SEQUENCE [LARGE SCALE GENOMIC DNA]</scope>
    <source>
        <strain evidence="2">AR-01</strain>
    </source>
</reference>
<comment type="caution">
    <text evidence="2">The sequence shown here is derived from an EMBL/GenBank/DDBJ whole genome shotgun (WGS) entry which is preliminary data.</text>
</comment>
<keyword evidence="3" id="KW-1185">Reference proteome</keyword>
<organism evidence="2 3">
    <name type="scientific">Datura stramonium</name>
    <name type="common">Jimsonweed</name>
    <name type="synonym">Common thornapple</name>
    <dbReference type="NCBI Taxonomy" id="4076"/>
    <lineage>
        <taxon>Eukaryota</taxon>
        <taxon>Viridiplantae</taxon>
        <taxon>Streptophyta</taxon>
        <taxon>Embryophyta</taxon>
        <taxon>Tracheophyta</taxon>
        <taxon>Spermatophyta</taxon>
        <taxon>Magnoliopsida</taxon>
        <taxon>eudicotyledons</taxon>
        <taxon>Gunneridae</taxon>
        <taxon>Pentapetalae</taxon>
        <taxon>asterids</taxon>
        <taxon>lamiids</taxon>
        <taxon>Solanales</taxon>
        <taxon>Solanaceae</taxon>
        <taxon>Solanoideae</taxon>
        <taxon>Datureae</taxon>
        <taxon>Datura</taxon>
    </lineage>
</organism>
<evidence type="ECO:0000313" key="2">
    <source>
        <dbReference type="EMBL" id="MCD7460893.1"/>
    </source>
</evidence>
<evidence type="ECO:0000256" key="1">
    <source>
        <dbReference type="SAM" id="MobiDB-lite"/>
    </source>
</evidence>
<sequence>MARGKSKATTKEQLRGQGRPRKLQLATIRSILGSKNTMAETLVDDANKTPIGTPTGMSPTVLCISHMPSDARYMKNLEAIGHICDTKNDHRPPQIPPKRKQ</sequence>
<name>A0ABS8SQ35_DATST</name>
<dbReference type="EMBL" id="JACEIK010000684">
    <property type="protein sequence ID" value="MCD7460893.1"/>
    <property type="molecule type" value="Genomic_DNA"/>
</dbReference>